<dbReference type="Pfam" id="PF00379">
    <property type="entry name" value="Chitin_bind_4"/>
    <property type="match status" value="1"/>
</dbReference>
<dbReference type="OMA" id="GHGHLIN"/>
<evidence type="ECO:0000256" key="4">
    <source>
        <dbReference type="SAM" id="SignalP"/>
    </source>
</evidence>
<dbReference type="InterPro" id="IPR031311">
    <property type="entry name" value="CHIT_BIND_RR_consensus"/>
</dbReference>
<dbReference type="PANTHER" id="PTHR10380:SF173">
    <property type="entry name" value="CUTICULAR PROTEIN 47EF, ISOFORM C-RELATED"/>
    <property type="match status" value="1"/>
</dbReference>
<dbReference type="InterPro" id="IPR000618">
    <property type="entry name" value="Insect_cuticle"/>
</dbReference>
<evidence type="ECO:0000313" key="6">
    <source>
        <dbReference type="Proteomes" id="UP000054359"/>
    </source>
</evidence>
<comment type="function">
    <text evidence="1">Component of the rigid cuticle of the spider.</text>
</comment>
<evidence type="ECO:0000313" key="5">
    <source>
        <dbReference type="EMBL" id="KFM65441.1"/>
    </source>
</evidence>
<dbReference type="PROSITE" id="PS51155">
    <property type="entry name" value="CHIT_BIND_RR_2"/>
    <property type="match status" value="1"/>
</dbReference>
<dbReference type="GO" id="GO:0062129">
    <property type="term" value="C:chitin-based extracellular matrix"/>
    <property type="evidence" value="ECO:0007669"/>
    <property type="project" value="TreeGrafter"/>
</dbReference>
<evidence type="ECO:0000256" key="3">
    <source>
        <dbReference type="PROSITE-ProRule" id="PRU00497"/>
    </source>
</evidence>
<dbReference type="PRINTS" id="PR00947">
    <property type="entry name" value="CUTICLE"/>
</dbReference>
<accession>A0A087TK02</accession>
<reference evidence="5 6" key="1">
    <citation type="submission" date="2013-11" db="EMBL/GenBank/DDBJ databases">
        <title>Genome sequencing of Stegodyphus mimosarum.</title>
        <authorList>
            <person name="Bechsgaard J."/>
        </authorList>
    </citation>
    <scope>NUCLEOTIDE SEQUENCE [LARGE SCALE GENOMIC DNA]</scope>
</reference>
<evidence type="ECO:0000256" key="2">
    <source>
        <dbReference type="ARBA" id="ARBA00022460"/>
    </source>
</evidence>
<gene>
    <name evidence="5" type="ORF">X975_21681</name>
</gene>
<dbReference type="PROSITE" id="PS00233">
    <property type="entry name" value="CHIT_BIND_RR_1"/>
    <property type="match status" value="1"/>
</dbReference>
<evidence type="ECO:0000256" key="1">
    <source>
        <dbReference type="ARBA" id="ARBA00002980"/>
    </source>
</evidence>
<dbReference type="AlphaFoldDB" id="A0A087TK02"/>
<dbReference type="GO" id="GO:0008010">
    <property type="term" value="F:structural constituent of chitin-based larval cuticle"/>
    <property type="evidence" value="ECO:0007669"/>
    <property type="project" value="TreeGrafter"/>
</dbReference>
<feature type="non-terminal residue" evidence="5">
    <location>
        <position position="179"/>
    </location>
</feature>
<dbReference type="EMBL" id="KK115573">
    <property type="protein sequence ID" value="KFM65441.1"/>
    <property type="molecule type" value="Genomic_DNA"/>
</dbReference>
<dbReference type="InterPro" id="IPR050468">
    <property type="entry name" value="Cuticle_Struct_Prot"/>
</dbReference>
<keyword evidence="6" id="KW-1185">Reference proteome</keyword>
<sequence length="179" mass="17640">MIAKVVFFCAAFAAVNAAALLSAPIISTGVSTSSRQQDALGNYAFGYDIANGVGATNSRAEVGDALGNKKGAYTITDIDGRARRVDYVADALGFRASVKTNEPGTALSAPAAAMIASPYAPPVAPIAPAVAAAPVLAAPAIAAAAPVAAYSSVIGHNAAIGIPTGLGLWGTGISKSILL</sequence>
<organism evidence="5 6">
    <name type="scientific">Stegodyphus mimosarum</name>
    <name type="common">African social velvet spider</name>
    <dbReference type="NCBI Taxonomy" id="407821"/>
    <lineage>
        <taxon>Eukaryota</taxon>
        <taxon>Metazoa</taxon>
        <taxon>Ecdysozoa</taxon>
        <taxon>Arthropoda</taxon>
        <taxon>Chelicerata</taxon>
        <taxon>Arachnida</taxon>
        <taxon>Araneae</taxon>
        <taxon>Araneomorphae</taxon>
        <taxon>Entelegynae</taxon>
        <taxon>Eresoidea</taxon>
        <taxon>Eresidae</taxon>
        <taxon>Stegodyphus</taxon>
    </lineage>
</organism>
<dbReference type="Proteomes" id="UP000054359">
    <property type="component" value="Unassembled WGS sequence"/>
</dbReference>
<name>A0A087TK02_STEMI</name>
<keyword evidence="2 3" id="KW-0193">Cuticle</keyword>
<feature type="signal peptide" evidence="4">
    <location>
        <begin position="1"/>
        <end position="17"/>
    </location>
</feature>
<dbReference type="OrthoDB" id="7394989at2759"/>
<dbReference type="STRING" id="407821.A0A087TK02"/>
<dbReference type="PANTHER" id="PTHR10380">
    <property type="entry name" value="CUTICLE PROTEIN"/>
    <property type="match status" value="1"/>
</dbReference>
<protein>
    <submittedName>
        <fullName evidence="5">Adult-specific rigid cuticular protein 15.7</fullName>
    </submittedName>
</protein>
<proteinExistence type="predicted"/>
<keyword evidence="4" id="KW-0732">Signal</keyword>
<feature type="chain" id="PRO_5001829702" evidence="4">
    <location>
        <begin position="18"/>
        <end position="179"/>
    </location>
</feature>